<keyword evidence="2" id="KW-0326">Glycosidase</keyword>
<dbReference type="RefSeq" id="WP_208500298.1">
    <property type="nucleotide sequence ID" value="NZ_JAGFOA010000001.1"/>
</dbReference>
<evidence type="ECO:0000256" key="2">
    <source>
        <dbReference type="ARBA" id="ARBA00023295"/>
    </source>
</evidence>
<dbReference type="Gene3D" id="2.60.220.20">
    <property type="entry name" value="putative beta-Galactosidase from caulobacter crescentus"/>
    <property type="match status" value="1"/>
</dbReference>
<dbReference type="GO" id="GO:0004565">
    <property type="term" value="F:beta-galactosidase activity"/>
    <property type="evidence" value="ECO:0007669"/>
    <property type="project" value="InterPro"/>
</dbReference>
<dbReference type="SUPFAM" id="SSF51445">
    <property type="entry name" value="(Trans)glycosidases"/>
    <property type="match status" value="1"/>
</dbReference>
<dbReference type="InterPro" id="IPR017853">
    <property type="entry name" value="GH"/>
</dbReference>
<keyword evidence="6" id="KW-1185">Reference proteome</keyword>
<dbReference type="EMBL" id="JAGFOA010000001">
    <property type="protein sequence ID" value="MBO3662645.1"/>
    <property type="molecule type" value="Genomic_DNA"/>
</dbReference>
<evidence type="ECO:0000259" key="3">
    <source>
        <dbReference type="Pfam" id="PF02449"/>
    </source>
</evidence>
<dbReference type="AlphaFoldDB" id="A0A939QIE1"/>
<evidence type="ECO:0000256" key="1">
    <source>
        <dbReference type="ARBA" id="ARBA00022801"/>
    </source>
</evidence>
<organism evidence="5 6">
    <name type="scientific">Microbacterium stercoris</name>
    <dbReference type="NCBI Taxonomy" id="2820289"/>
    <lineage>
        <taxon>Bacteria</taxon>
        <taxon>Bacillati</taxon>
        <taxon>Actinomycetota</taxon>
        <taxon>Actinomycetes</taxon>
        <taxon>Micrococcales</taxon>
        <taxon>Microbacteriaceae</taxon>
        <taxon>Microbacterium</taxon>
    </lineage>
</organism>
<dbReference type="Proteomes" id="UP000680132">
    <property type="component" value="Unassembled WGS sequence"/>
</dbReference>
<gene>
    <name evidence="5" type="ORF">J5V96_03865</name>
</gene>
<reference evidence="5" key="1">
    <citation type="submission" date="2021-03" db="EMBL/GenBank/DDBJ databases">
        <title>Microbacterium sp. nov., a novel actinobacterium isolated from cow dung.</title>
        <authorList>
            <person name="Zhang L."/>
        </authorList>
    </citation>
    <scope>NUCLEOTIDE SEQUENCE</scope>
    <source>
        <strain evidence="5">NEAU-LLB</strain>
    </source>
</reference>
<dbReference type="InterPro" id="IPR040719">
    <property type="entry name" value="DUF5597"/>
</dbReference>
<dbReference type="Pfam" id="PF18120">
    <property type="entry name" value="DUF5597"/>
    <property type="match status" value="1"/>
</dbReference>
<dbReference type="InterPro" id="IPR013529">
    <property type="entry name" value="Glyco_hydro_42_N"/>
</dbReference>
<keyword evidence="1" id="KW-0378">Hydrolase</keyword>
<protein>
    <submittedName>
        <fullName evidence="5">DUF5597 domain-containing protein</fullName>
    </submittedName>
</protein>
<proteinExistence type="predicted"/>
<dbReference type="Gene3D" id="3.20.20.80">
    <property type="entry name" value="Glycosidases"/>
    <property type="match status" value="1"/>
</dbReference>
<evidence type="ECO:0000313" key="6">
    <source>
        <dbReference type="Proteomes" id="UP000680132"/>
    </source>
</evidence>
<dbReference type="GO" id="GO:0005975">
    <property type="term" value="P:carbohydrate metabolic process"/>
    <property type="evidence" value="ECO:0007669"/>
    <property type="project" value="InterPro"/>
</dbReference>
<comment type="caution">
    <text evidence="5">The sequence shown here is derived from an EMBL/GenBank/DDBJ whole genome shotgun (WGS) entry which is preliminary data.</text>
</comment>
<feature type="domain" description="Glycoside hydrolase family 42 N-terminal" evidence="3">
    <location>
        <begin position="54"/>
        <end position="201"/>
    </location>
</feature>
<sequence length="523" mass="56717">MTIAAHPAPLPRLETVTSPAGRIAARLIVDGAPLLIRGGELGNSAAHRGYLASRWEKLERLGLNAIVAPAYWELVEPAEGVFDWTSVDELIEDAESHGMRIVLLWFGSWKNSMSCYAPGWVKTDTARFPRARDARGRALEILTPFSSENRDADARAFAALMAHLRDHDLRRTVVMVQVENEIGMIPDARDHCDAAREAFGSAVPDALTSALGRESGSWREVFGDGPGASEAFMAWHFARYVDAVAAAGRAELDLPMYTNAALIRKDYEPGQYPSAGPLPHLAEIWHAGAPSLDFLAPDIYFPEFAEWTGRYVDSGNPLFVPEALRCTDACVNALYAFGAHGAIGFSAFGIEQITGLAEDLLGQSFAVLRQLDGLIAESVGRDRMLGLLPPVENPRAAHRARLGGLLLNATYERTVAPGLADGVINESGDRPADLTRLPAGAIVIQTGELEFVVAGIGTTIVFEPGEEGDGEIGILSCDEGGFDEAGEWVTHRRLNGDETHQGRHVRLVPGSFTIQRVALYRYR</sequence>
<dbReference type="Pfam" id="PF02449">
    <property type="entry name" value="Glyco_hydro_42"/>
    <property type="match status" value="1"/>
</dbReference>
<dbReference type="GO" id="GO:0009341">
    <property type="term" value="C:beta-galactosidase complex"/>
    <property type="evidence" value="ECO:0007669"/>
    <property type="project" value="InterPro"/>
</dbReference>
<evidence type="ECO:0000259" key="4">
    <source>
        <dbReference type="Pfam" id="PF18120"/>
    </source>
</evidence>
<name>A0A939QIE1_9MICO</name>
<feature type="domain" description="DUF5597" evidence="4">
    <location>
        <begin position="361"/>
        <end position="506"/>
    </location>
</feature>
<evidence type="ECO:0000313" key="5">
    <source>
        <dbReference type="EMBL" id="MBO3662645.1"/>
    </source>
</evidence>
<accession>A0A939QIE1</accession>